<feature type="domain" description="UspA" evidence="5">
    <location>
        <begin position="4"/>
        <end position="143"/>
    </location>
</feature>
<dbReference type="CDD" id="cd00293">
    <property type="entry name" value="USP-like"/>
    <property type="match status" value="1"/>
</dbReference>
<evidence type="ECO:0000256" key="2">
    <source>
        <dbReference type="ARBA" id="ARBA00008791"/>
    </source>
</evidence>
<comment type="subcellular location">
    <subcellularLocation>
        <location evidence="1">Cytoplasm</location>
    </subcellularLocation>
</comment>
<dbReference type="PANTHER" id="PTHR47892:SF1">
    <property type="entry name" value="UNIVERSAL STRESS PROTEIN E"/>
    <property type="match status" value="1"/>
</dbReference>
<dbReference type="SUPFAM" id="SSF52402">
    <property type="entry name" value="Adenine nucleotide alpha hydrolases-like"/>
    <property type="match status" value="2"/>
</dbReference>
<dbReference type="RefSeq" id="WP_109339852.1">
    <property type="nucleotide sequence ID" value="NZ_CP029347.1"/>
</dbReference>
<dbReference type="Gene3D" id="3.40.50.12370">
    <property type="match status" value="1"/>
</dbReference>
<dbReference type="KEGG" id="salh:HMF8227_01787"/>
<comment type="similarity">
    <text evidence="2">Belongs to the universal stress protein A family.</text>
</comment>
<dbReference type="InterPro" id="IPR006016">
    <property type="entry name" value="UspA"/>
</dbReference>
<dbReference type="EMBL" id="CP029347">
    <property type="protein sequence ID" value="AWL12260.1"/>
    <property type="molecule type" value="Genomic_DNA"/>
</dbReference>
<keyword evidence="3" id="KW-0963">Cytoplasm</keyword>
<dbReference type="OrthoDB" id="239260at2"/>
<keyword evidence="7" id="KW-1185">Reference proteome</keyword>
<evidence type="ECO:0000313" key="7">
    <source>
        <dbReference type="Proteomes" id="UP000245728"/>
    </source>
</evidence>
<gene>
    <name evidence="6" type="ORF">HMF8227_01787</name>
</gene>
<dbReference type="GO" id="GO:0005737">
    <property type="term" value="C:cytoplasm"/>
    <property type="evidence" value="ECO:0007669"/>
    <property type="project" value="UniProtKB-SubCell"/>
</dbReference>
<proteinExistence type="inferred from homology"/>
<evidence type="ECO:0000256" key="3">
    <source>
        <dbReference type="ARBA" id="ARBA00022490"/>
    </source>
</evidence>
<dbReference type="Pfam" id="PF00582">
    <property type="entry name" value="Usp"/>
    <property type="match status" value="2"/>
</dbReference>
<accession>A0A2S2E4U3</accession>
<evidence type="ECO:0000313" key="6">
    <source>
        <dbReference type="EMBL" id="AWL12260.1"/>
    </source>
</evidence>
<evidence type="ECO:0000256" key="1">
    <source>
        <dbReference type="ARBA" id="ARBA00004496"/>
    </source>
</evidence>
<protein>
    <submittedName>
        <fullName evidence="6">Universal stress protein E like protein</fullName>
    </submittedName>
</protein>
<evidence type="ECO:0000259" key="5">
    <source>
        <dbReference type="Pfam" id="PF00582"/>
    </source>
</evidence>
<dbReference type="PANTHER" id="PTHR47892">
    <property type="entry name" value="UNIVERSAL STRESS PROTEIN E"/>
    <property type="match status" value="1"/>
</dbReference>
<comment type="function">
    <text evidence="4">Required for resistance to DNA-damaging agents.</text>
</comment>
<organism evidence="6 7">
    <name type="scientific">Saliniradius amylolyticus</name>
    <dbReference type="NCBI Taxonomy" id="2183582"/>
    <lineage>
        <taxon>Bacteria</taxon>
        <taxon>Pseudomonadati</taxon>
        <taxon>Pseudomonadota</taxon>
        <taxon>Gammaproteobacteria</taxon>
        <taxon>Alteromonadales</taxon>
        <taxon>Alteromonadaceae</taxon>
        <taxon>Saliniradius</taxon>
    </lineage>
</organism>
<sequence>MIRFKHILFVSTPESNQDNAVAMVKRFAGKLDAKVTLLTVLTPSTSLFGLSEGLDALMQEQAEHNARTQLSALAGHFEDAGIEVAIQVLWGNTSEQASLCARQQAIDLIAISATVEHSLQGYLFGTTAMQLIRRCPLPVWAIHKDARMPKRLLSAVDLQAETPQTDALARRLIDTGMTLADQLNAQFHLGCAWALENEGYLQIRGGIDEADFEQINQRLERKLESRMQTLLDDTDEASAAEVHTHLRHGSPVSTLTGMVTELHIDLMIIASLNRKGVEGLLIGNTAETLLQRTPCSILVIKPQAPEQTGPETKEPG</sequence>
<evidence type="ECO:0000256" key="4">
    <source>
        <dbReference type="ARBA" id="ARBA00037131"/>
    </source>
</evidence>
<dbReference type="Proteomes" id="UP000245728">
    <property type="component" value="Chromosome"/>
</dbReference>
<reference evidence="6 7" key="1">
    <citation type="submission" date="2018-05" db="EMBL/GenBank/DDBJ databases">
        <title>Salinimonas sp. HMF8227 Genome sequencing and assembly.</title>
        <authorList>
            <person name="Kang H."/>
            <person name="Kang J."/>
            <person name="Cha I."/>
            <person name="Kim H."/>
            <person name="Joh K."/>
        </authorList>
    </citation>
    <scope>NUCLEOTIDE SEQUENCE [LARGE SCALE GENOMIC DNA]</scope>
    <source>
        <strain evidence="6 7">HMF8227</strain>
    </source>
</reference>
<feature type="domain" description="UspA" evidence="5">
    <location>
        <begin position="148"/>
        <end position="301"/>
    </location>
</feature>
<dbReference type="AlphaFoldDB" id="A0A2S2E4U3"/>
<name>A0A2S2E4U3_9ALTE</name>